<feature type="domain" description="SLH" evidence="2">
    <location>
        <begin position="87"/>
        <end position="145"/>
    </location>
</feature>
<gene>
    <name evidence="3" type="ORF">ACFPRA_09545</name>
</gene>
<dbReference type="PANTHER" id="PTHR31157">
    <property type="entry name" value="SCP DOMAIN-CONTAINING PROTEIN"/>
    <property type="match status" value="1"/>
</dbReference>
<keyword evidence="4" id="KW-1185">Reference proteome</keyword>
<evidence type="ECO:0000256" key="1">
    <source>
        <dbReference type="SAM" id="SignalP"/>
    </source>
</evidence>
<keyword evidence="1" id="KW-0732">Signal</keyword>
<dbReference type="InterPro" id="IPR035940">
    <property type="entry name" value="CAP_sf"/>
</dbReference>
<evidence type="ECO:0000313" key="4">
    <source>
        <dbReference type="Proteomes" id="UP001596109"/>
    </source>
</evidence>
<sequence length="355" mass="39749">MKKHIATVILSATLLFSLQPATQAATFKDVPSTHWAHDAITNISKRGLINGYPDGTYRLNEPVTRAQAAKIVALAINAKPSAHFKPQYRDVSPAHGAYDHIRALTERGIFTDGGQFRPNEPLTRAQMAKMLVIGYDIIVDDNDYIRFEDVRTINQYYGYIITLAEISVTTTPPGGTYNPNGNVTRAQMAAFVDRTTKFDQDRKKGLIYYDQQQRKYREKKASEPPAPVVDNQTQTIQLVNEQRKQLGAKALVQDEKLAAIAQKKAEDMANNNYFAHQSPTYGSVSQMLDSFNYTWTGYGENIAQGYTTPKATVDSWMNSTDHRANIINTKFTNIGAGYATDTSGTTYWVHLFTQK</sequence>
<dbReference type="RefSeq" id="WP_381433297.1">
    <property type="nucleotide sequence ID" value="NZ_JBHSNO010000005.1"/>
</dbReference>
<name>A0ABW0TL04_9BACL</name>
<evidence type="ECO:0000259" key="2">
    <source>
        <dbReference type="PROSITE" id="PS51272"/>
    </source>
</evidence>
<dbReference type="Proteomes" id="UP001596109">
    <property type="component" value="Unassembled WGS sequence"/>
</dbReference>
<comment type="caution">
    <text evidence="3">The sequence shown here is derived from an EMBL/GenBank/DDBJ whole genome shotgun (WGS) entry which is preliminary data.</text>
</comment>
<dbReference type="Pfam" id="PF00188">
    <property type="entry name" value="CAP"/>
    <property type="match status" value="1"/>
</dbReference>
<reference evidence="4" key="1">
    <citation type="journal article" date="2019" name="Int. J. Syst. Evol. Microbiol.">
        <title>The Global Catalogue of Microorganisms (GCM) 10K type strain sequencing project: providing services to taxonomists for standard genome sequencing and annotation.</title>
        <authorList>
            <consortium name="The Broad Institute Genomics Platform"/>
            <consortium name="The Broad Institute Genome Sequencing Center for Infectious Disease"/>
            <person name="Wu L."/>
            <person name="Ma J."/>
        </authorList>
    </citation>
    <scope>NUCLEOTIDE SEQUENCE [LARGE SCALE GENOMIC DNA]</scope>
    <source>
        <strain evidence="4">CGMCC 4.1434</strain>
    </source>
</reference>
<dbReference type="EMBL" id="JBHSNO010000005">
    <property type="protein sequence ID" value="MFC5589130.1"/>
    <property type="molecule type" value="Genomic_DNA"/>
</dbReference>
<evidence type="ECO:0000313" key="3">
    <source>
        <dbReference type="EMBL" id="MFC5589130.1"/>
    </source>
</evidence>
<dbReference type="CDD" id="cd05379">
    <property type="entry name" value="CAP_bacterial"/>
    <property type="match status" value="1"/>
</dbReference>
<accession>A0ABW0TL04</accession>
<dbReference type="PANTHER" id="PTHR31157:SF1">
    <property type="entry name" value="SCP DOMAIN-CONTAINING PROTEIN"/>
    <property type="match status" value="1"/>
</dbReference>
<feature type="chain" id="PRO_5046674775" evidence="1">
    <location>
        <begin position="25"/>
        <end position="355"/>
    </location>
</feature>
<dbReference type="InterPro" id="IPR001119">
    <property type="entry name" value="SLH_dom"/>
</dbReference>
<protein>
    <submittedName>
        <fullName evidence="3">S-layer homology domain-containing protein</fullName>
    </submittedName>
</protein>
<proteinExistence type="predicted"/>
<dbReference type="PROSITE" id="PS51272">
    <property type="entry name" value="SLH"/>
    <property type="match status" value="3"/>
</dbReference>
<feature type="domain" description="SLH" evidence="2">
    <location>
        <begin position="23"/>
        <end position="86"/>
    </location>
</feature>
<organism evidence="3 4">
    <name type="scientific">Sporosarcina soli</name>
    <dbReference type="NCBI Taxonomy" id="334736"/>
    <lineage>
        <taxon>Bacteria</taxon>
        <taxon>Bacillati</taxon>
        <taxon>Bacillota</taxon>
        <taxon>Bacilli</taxon>
        <taxon>Bacillales</taxon>
        <taxon>Caryophanaceae</taxon>
        <taxon>Sporosarcina</taxon>
    </lineage>
</organism>
<feature type="signal peptide" evidence="1">
    <location>
        <begin position="1"/>
        <end position="24"/>
    </location>
</feature>
<dbReference type="Pfam" id="PF00395">
    <property type="entry name" value="SLH"/>
    <property type="match status" value="3"/>
</dbReference>
<dbReference type="SUPFAM" id="SSF55797">
    <property type="entry name" value="PR-1-like"/>
    <property type="match status" value="1"/>
</dbReference>
<dbReference type="InterPro" id="IPR014044">
    <property type="entry name" value="CAP_dom"/>
</dbReference>
<dbReference type="Gene3D" id="3.40.33.10">
    <property type="entry name" value="CAP"/>
    <property type="match status" value="1"/>
</dbReference>
<feature type="domain" description="SLH" evidence="2">
    <location>
        <begin position="147"/>
        <end position="206"/>
    </location>
</feature>